<comment type="caution">
    <text evidence="1">The sequence shown here is derived from an EMBL/GenBank/DDBJ whole genome shotgun (WGS) entry which is preliminary data.</text>
</comment>
<evidence type="ECO:0000313" key="1">
    <source>
        <dbReference type="EMBL" id="EGY28643.1"/>
    </source>
</evidence>
<reference evidence="1 2" key="1">
    <citation type="journal article" date="2012" name="Genome Res.">
        <title>Genomic basis of endosymbiont-conferred protection against an insect parasitoid.</title>
        <authorList>
            <person name="Hansen A.K."/>
            <person name="Vorburger C."/>
            <person name="Moran N.A."/>
        </authorList>
    </citation>
    <scope>NUCLEOTIDE SEQUENCE [LARGE SCALE GENOMIC DNA]</scope>
    <source>
        <strain evidence="2">R5.15</strain>
    </source>
</reference>
<sequence>MNKAFSMTPLTHWAEVLPVDAWVLHLTHEYHDEDLEGYVVVSEKITFHFLYRTIAYLQLLHHQVRFKRLTEDLCGKQMAFLLGKLLGYAVIEGHEYDGEDTHPEFLNLFWNWEQGCVRLGSDYDLRMSGKPAFFHPDIQIEDYFLPNAKRALMEMDWVFSQQFETLDKVKYYASLLEQTPITSCPDTLPVSPLSL</sequence>
<accession>G2H048</accession>
<organism evidence="1 2">
    <name type="scientific">Candidatus Regiella insecticola 5.15</name>
    <dbReference type="NCBI Taxonomy" id="1005043"/>
    <lineage>
        <taxon>Bacteria</taxon>
        <taxon>Pseudomonadati</taxon>
        <taxon>Pseudomonadota</taxon>
        <taxon>Gammaproteobacteria</taxon>
        <taxon>Enterobacterales</taxon>
        <taxon>Enterobacteriaceae</taxon>
        <taxon>aphid secondary symbionts</taxon>
        <taxon>Candidatus Regiella</taxon>
    </lineage>
</organism>
<dbReference type="AlphaFoldDB" id="G2H048"/>
<proteinExistence type="predicted"/>
<protein>
    <submittedName>
        <fullName evidence="1">Uncharacterized protein</fullName>
    </submittedName>
</protein>
<gene>
    <name evidence="1" type="ORF">Rin_00014280</name>
</gene>
<dbReference type="EMBL" id="AGCA01000345">
    <property type="protein sequence ID" value="EGY28643.1"/>
    <property type="molecule type" value="Genomic_DNA"/>
</dbReference>
<dbReference type="RefSeq" id="WP_006707082.1">
    <property type="nucleotide sequence ID" value="NZ_AGCA01000345.1"/>
</dbReference>
<evidence type="ECO:0000313" key="2">
    <source>
        <dbReference type="Proteomes" id="UP000004116"/>
    </source>
</evidence>
<dbReference type="Proteomes" id="UP000004116">
    <property type="component" value="Unassembled WGS sequence"/>
</dbReference>
<keyword evidence="2" id="KW-1185">Reference proteome</keyword>
<name>G2H048_9ENTR</name>